<keyword evidence="3" id="KW-1185">Reference proteome</keyword>
<dbReference type="EMBL" id="CP009149">
    <property type="protein sequence ID" value="AIJ05667.1"/>
    <property type="molecule type" value="Genomic_DNA"/>
</dbReference>
<dbReference type="InterPro" id="IPR015419">
    <property type="entry name" value="CTAG/Pcc1"/>
</dbReference>
<dbReference type="RefSeq" id="WP_048201824.1">
    <property type="nucleotide sequence ID" value="NZ_CP009149.1"/>
</dbReference>
<dbReference type="KEGG" id="mjh:JH146_0821"/>
<organism evidence="2 3">
    <name type="scientific">Methanocaldococcus bathoardescens</name>
    <dbReference type="NCBI Taxonomy" id="1301915"/>
    <lineage>
        <taxon>Archaea</taxon>
        <taxon>Methanobacteriati</taxon>
        <taxon>Methanobacteriota</taxon>
        <taxon>Methanomada group</taxon>
        <taxon>Methanococci</taxon>
        <taxon>Methanococcales</taxon>
        <taxon>Methanocaldococcaceae</taxon>
        <taxon>Methanocaldococcus</taxon>
    </lineage>
</organism>
<dbReference type="GeneID" id="24891428"/>
<name>A0A076LFN6_9EURY</name>
<protein>
    <recommendedName>
        <fullName evidence="4">KEOPS complex Pcc1-like subunit</fullName>
    </recommendedName>
</protein>
<sequence length="80" mass="9231">MNSFELILEFDNEEEAGVIYKSIFLEHLTSQIKSSATMEINKNVIKINVKAEDISILKASIYSYLRWIGVAQNIYKICKE</sequence>
<accession>A0A076LFN6</accession>
<dbReference type="OrthoDB" id="8982at2157"/>
<reference evidence="2 3" key="1">
    <citation type="journal article" date="2015" name="Int. J. Syst. Evol. Microbiol.">
        <title>M ethanocaldococcus bathoardescens sp. nov., a hyperthermophilic methanogen isolated from a volcanically active deep-sea hydrothermal vent.</title>
        <authorList>
            <person name="Stewart L.C."/>
            <person name="Jung J.H."/>
            <person name="Kim Y.T."/>
            <person name="Kwon S.W."/>
            <person name="Park C.S."/>
            <person name="Holden J.F."/>
        </authorList>
    </citation>
    <scope>NUCLEOTIDE SEQUENCE [LARGE SCALE GENOMIC DNA]</scope>
    <source>
        <strain evidence="2 3">JH146</strain>
    </source>
</reference>
<dbReference type="Proteomes" id="UP000028781">
    <property type="component" value="Chromosome"/>
</dbReference>
<dbReference type="Gene3D" id="3.30.310.50">
    <property type="entry name" value="Alpha-D-phosphohexomutase, C-terminal domain"/>
    <property type="match status" value="1"/>
</dbReference>
<evidence type="ECO:0000313" key="2">
    <source>
        <dbReference type="EMBL" id="AIJ05667.1"/>
    </source>
</evidence>
<dbReference type="NCBIfam" id="NF011470">
    <property type="entry name" value="PRK14887.1"/>
    <property type="match status" value="1"/>
</dbReference>
<evidence type="ECO:0000313" key="3">
    <source>
        <dbReference type="Proteomes" id="UP000028781"/>
    </source>
</evidence>
<evidence type="ECO:0000256" key="1">
    <source>
        <dbReference type="ARBA" id="ARBA00007073"/>
    </source>
</evidence>
<dbReference type="STRING" id="1301915.JH146_0821"/>
<proteinExistence type="inferred from homology"/>
<evidence type="ECO:0008006" key="4">
    <source>
        <dbReference type="Google" id="ProtNLM"/>
    </source>
</evidence>
<dbReference type="HOGENOM" id="CLU_170076_0_0_2"/>
<dbReference type="Pfam" id="PF09341">
    <property type="entry name" value="Pcc1"/>
    <property type="match status" value="1"/>
</dbReference>
<comment type="similarity">
    <text evidence="1">Belongs to the CTAG/PCC1 family.</text>
</comment>
<dbReference type="AlphaFoldDB" id="A0A076LFN6"/>
<gene>
    <name evidence="2" type="ORF">JH146_0821</name>
</gene>